<comment type="caution">
    <text evidence="2">The sequence shown here is derived from an EMBL/GenBank/DDBJ whole genome shotgun (WGS) entry which is preliminary data.</text>
</comment>
<organism evidence="2 3">
    <name type="scientific">Diaminobutyricimonas aerilata</name>
    <dbReference type="NCBI Taxonomy" id="1162967"/>
    <lineage>
        <taxon>Bacteria</taxon>
        <taxon>Bacillati</taxon>
        <taxon>Actinomycetota</taxon>
        <taxon>Actinomycetes</taxon>
        <taxon>Micrococcales</taxon>
        <taxon>Microbacteriaceae</taxon>
        <taxon>Diaminobutyricimonas</taxon>
    </lineage>
</organism>
<proteinExistence type="predicted"/>
<feature type="region of interest" description="Disordered" evidence="1">
    <location>
        <begin position="28"/>
        <end position="52"/>
    </location>
</feature>
<gene>
    <name evidence="2" type="ORF">CLV46_0923</name>
</gene>
<evidence type="ECO:0000256" key="1">
    <source>
        <dbReference type="SAM" id="MobiDB-lite"/>
    </source>
</evidence>
<dbReference type="OrthoDB" id="3531920at2"/>
<protein>
    <submittedName>
        <fullName evidence="2">Uncharacterized protein</fullName>
    </submittedName>
</protein>
<evidence type="ECO:0000313" key="2">
    <source>
        <dbReference type="EMBL" id="PJJ71378.1"/>
    </source>
</evidence>
<accession>A0A2M9CHL7</accession>
<dbReference type="Pfam" id="PF19593">
    <property type="entry name" value="DUF6098"/>
    <property type="match status" value="1"/>
</dbReference>
<keyword evidence="3" id="KW-1185">Reference proteome</keyword>
<sequence>MAARPERVLETLDELERLVVDDPELCIRYSEGPEKDGTSSTDTESGLELPGLSVNPLRPEEWWSRPLADWLARQLCQYKHLSEKNPDRFAWVLRGRTVGRGPDNEPLLADVEPVARLSDALLDEAERRYEERFEAGQGPED</sequence>
<dbReference type="RefSeq" id="WP_100363683.1">
    <property type="nucleotide sequence ID" value="NZ_PGFF01000001.1"/>
</dbReference>
<dbReference type="EMBL" id="PGFF01000001">
    <property type="protein sequence ID" value="PJJ71378.1"/>
    <property type="molecule type" value="Genomic_DNA"/>
</dbReference>
<evidence type="ECO:0000313" key="3">
    <source>
        <dbReference type="Proteomes" id="UP000228758"/>
    </source>
</evidence>
<dbReference type="InterPro" id="IPR046080">
    <property type="entry name" value="DUF6098"/>
</dbReference>
<name>A0A2M9CHL7_9MICO</name>
<dbReference type="Proteomes" id="UP000228758">
    <property type="component" value="Unassembled WGS sequence"/>
</dbReference>
<reference evidence="2 3" key="1">
    <citation type="submission" date="2017-11" db="EMBL/GenBank/DDBJ databases">
        <title>Genomic Encyclopedia of Archaeal and Bacterial Type Strains, Phase II (KMG-II): From Individual Species to Whole Genera.</title>
        <authorList>
            <person name="Goeker M."/>
        </authorList>
    </citation>
    <scope>NUCLEOTIDE SEQUENCE [LARGE SCALE GENOMIC DNA]</scope>
    <source>
        <strain evidence="2 3">DSM 27393</strain>
    </source>
</reference>
<dbReference type="AlphaFoldDB" id="A0A2M9CHL7"/>